<name>A0A1G8PR44_9ACTN</name>
<dbReference type="Proteomes" id="UP000199202">
    <property type="component" value="Unassembled WGS sequence"/>
</dbReference>
<accession>A0A1G8PR44</accession>
<protein>
    <submittedName>
        <fullName evidence="2">Uncharacterized protein</fullName>
    </submittedName>
</protein>
<proteinExistence type="predicted"/>
<dbReference type="EMBL" id="FNDJ01000008">
    <property type="protein sequence ID" value="SDI94947.1"/>
    <property type="molecule type" value="Genomic_DNA"/>
</dbReference>
<keyword evidence="3" id="KW-1185">Reference proteome</keyword>
<evidence type="ECO:0000313" key="2">
    <source>
        <dbReference type="EMBL" id="SDI94947.1"/>
    </source>
</evidence>
<evidence type="ECO:0000313" key="3">
    <source>
        <dbReference type="Proteomes" id="UP000199202"/>
    </source>
</evidence>
<sequence length="111" mass="12476">MPPCPEFVLKTHLASRAPVGDDVLDVLRDEVGKWHEEFPGMMPAPTPAWRTFYARQTPERVRGHRPPTKAAAGMNRSCPVPNRTRTPSLVHWVEVTGWSAASAKFTSMKWP</sequence>
<dbReference type="AlphaFoldDB" id="A0A1G8PR44"/>
<evidence type="ECO:0000256" key="1">
    <source>
        <dbReference type="SAM" id="MobiDB-lite"/>
    </source>
</evidence>
<gene>
    <name evidence="2" type="ORF">SAMN05421869_1082</name>
</gene>
<organism evidence="2 3">
    <name type="scientific">Nonomuraea jiangxiensis</name>
    <dbReference type="NCBI Taxonomy" id="633440"/>
    <lineage>
        <taxon>Bacteria</taxon>
        <taxon>Bacillati</taxon>
        <taxon>Actinomycetota</taxon>
        <taxon>Actinomycetes</taxon>
        <taxon>Streptosporangiales</taxon>
        <taxon>Streptosporangiaceae</taxon>
        <taxon>Nonomuraea</taxon>
    </lineage>
</organism>
<reference evidence="2 3" key="1">
    <citation type="submission" date="2016-10" db="EMBL/GenBank/DDBJ databases">
        <authorList>
            <person name="de Groot N.N."/>
        </authorList>
    </citation>
    <scope>NUCLEOTIDE SEQUENCE [LARGE SCALE GENOMIC DNA]</scope>
    <source>
        <strain evidence="2 3">CGMCC 4.6533</strain>
    </source>
</reference>
<feature type="region of interest" description="Disordered" evidence="1">
    <location>
        <begin position="58"/>
        <end position="83"/>
    </location>
</feature>